<dbReference type="Pfam" id="PF00702">
    <property type="entry name" value="Hydrolase"/>
    <property type="match status" value="1"/>
</dbReference>
<dbReference type="Gene3D" id="3.40.50.1000">
    <property type="entry name" value="HAD superfamily/HAD-like"/>
    <property type="match status" value="1"/>
</dbReference>
<dbReference type="CDD" id="cd07505">
    <property type="entry name" value="HAD_BPGM-like"/>
    <property type="match status" value="1"/>
</dbReference>
<dbReference type="PANTHER" id="PTHR18901">
    <property type="entry name" value="2-DEOXYGLUCOSE-6-PHOSPHATE PHOSPHATASE 2"/>
    <property type="match status" value="1"/>
</dbReference>
<dbReference type="InterPro" id="IPR023198">
    <property type="entry name" value="PGP-like_dom2"/>
</dbReference>
<comment type="caution">
    <text evidence="1">The sequence shown here is derived from an EMBL/GenBank/DDBJ whole genome shotgun (WGS) entry which is preliminary data.</text>
</comment>
<dbReference type="AlphaFoldDB" id="A0A495JU91"/>
<dbReference type="SUPFAM" id="SSF56784">
    <property type="entry name" value="HAD-like"/>
    <property type="match status" value="1"/>
</dbReference>
<dbReference type="GO" id="GO:0016787">
    <property type="term" value="F:hydrolase activity"/>
    <property type="evidence" value="ECO:0007669"/>
    <property type="project" value="UniProtKB-KW"/>
</dbReference>
<dbReference type="FunFam" id="3.40.50.1000:FF:000162">
    <property type="entry name" value="HAD-like protein"/>
    <property type="match status" value="1"/>
</dbReference>
<reference evidence="1 2" key="1">
    <citation type="submission" date="2018-10" db="EMBL/GenBank/DDBJ databases">
        <title>Sequencing the genomes of 1000 actinobacteria strains.</title>
        <authorList>
            <person name="Klenk H.-P."/>
        </authorList>
    </citation>
    <scope>NUCLEOTIDE SEQUENCE [LARGE SCALE GENOMIC DNA]</scope>
    <source>
        <strain evidence="1 2">DSM 45175</strain>
    </source>
</reference>
<evidence type="ECO:0000313" key="1">
    <source>
        <dbReference type="EMBL" id="RKR92580.1"/>
    </source>
</evidence>
<dbReference type="SFLD" id="SFLDG01129">
    <property type="entry name" value="C1.5:_HAD__Beta-PGM__Phosphata"/>
    <property type="match status" value="1"/>
</dbReference>
<dbReference type="Proteomes" id="UP000277671">
    <property type="component" value="Unassembled WGS sequence"/>
</dbReference>
<dbReference type="InterPro" id="IPR006439">
    <property type="entry name" value="HAD-SF_hydro_IA"/>
</dbReference>
<proteinExistence type="predicted"/>
<accession>A0A495JU91</accession>
<dbReference type="PRINTS" id="PR00413">
    <property type="entry name" value="HADHALOGNASE"/>
</dbReference>
<dbReference type="PANTHER" id="PTHR18901:SF38">
    <property type="entry name" value="PSEUDOURIDINE-5'-PHOSPHATASE"/>
    <property type="match status" value="1"/>
</dbReference>
<dbReference type="InterPro" id="IPR023214">
    <property type="entry name" value="HAD_sf"/>
</dbReference>
<gene>
    <name evidence="1" type="ORF">BDK92_7022</name>
</gene>
<keyword evidence="1" id="KW-0378">Hydrolase</keyword>
<dbReference type="EMBL" id="RBKT01000001">
    <property type="protein sequence ID" value="RKR92580.1"/>
    <property type="molecule type" value="Genomic_DNA"/>
</dbReference>
<dbReference type="InterPro" id="IPR036412">
    <property type="entry name" value="HAD-like_sf"/>
</dbReference>
<name>A0A495JU91_9ACTN</name>
<organism evidence="1 2">
    <name type="scientific">Micromonospora pisi</name>
    <dbReference type="NCBI Taxonomy" id="589240"/>
    <lineage>
        <taxon>Bacteria</taxon>
        <taxon>Bacillati</taxon>
        <taxon>Actinomycetota</taxon>
        <taxon>Actinomycetes</taxon>
        <taxon>Micromonosporales</taxon>
        <taxon>Micromonosporaceae</taxon>
        <taxon>Micromonospora</taxon>
    </lineage>
</organism>
<dbReference type="SFLD" id="SFLDS00003">
    <property type="entry name" value="Haloacid_Dehalogenase"/>
    <property type="match status" value="1"/>
</dbReference>
<dbReference type="Gene3D" id="1.10.150.240">
    <property type="entry name" value="Putative phosphatase, domain 2"/>
    <property type="match status" value="1"/>
</dbReference>
<protein>
    <submittedName>
        <fullName evidence="1">HAD superfamily hydrolase (TIGR01509 family)</fullName>
    </submittedName>
</protein>
<sequence length="241" mass="25035">MIRGLAAPTREDVLTGSHPAAVLFDMDGTLVDSERIWEIALHELAAHYGGTLSAPARRAMVGSSMATSMAIMHADLGQEWRDAAYGAAWLEKRVAELFVDGLPWRPGALGLLQLVRAAGIPTALVTSTGRQLVEIALETLGRDSFDVVVCGDEVTAPKPDPEPYLTAARLLGAPIERCVAIEDSPTGVASAVAAGAAVLAVPSEVPLDPAEGVHLLESLTGADLALLARLVAGLDLPTPPA</sequence>
<evidence type="ECO:0000313" key="2">
    <source>
        <dbReference type="Proteomes" id="UP000277671"/>
    </source>
</evidence>
<keyword evidence="2" id="KW-1185">Reference proteome</keyword>
<dbReference type="NCBIfam" id="TIGR01509">
    <property type="entry name" value="HAD-SF-IA-v3"/>
    <property type="match status" value="1"/>
</dbReference>